<dbReference type="RefSeq" id="WP_050355246.1">
    <property type="nucleotide sequence ID" value="NZ_LGSS01000007.1"/>
</dbReference>
<dbReference type="AlphaFoldDB" id="A0A0L0WA59"/>
<dbReference type="SUPFAM" id="SSF53335">
    <property type="entry name" value="S-adenosyl-L-methionine-dependent methyltransferases"/>
    <property type="match status" value="2"/>
</dbReference>
<comment type="caution">
    <text evidence="7">The sequence shown here is derived from an EMBL/GenBank/DDBJ whole genome shotgun (WGS) entry which is preliminary data.</text>
</comment>
<feature type="active site" evidence="6">
    <location>
        <position position="94"/>
    </location>
</feature>
<accession>A0A0L0WA59</accession>
<keyword evidence="3 6" id="KW-0808">Transferase</keyword>
<dbReference type="STRING" id="1503.CLPU_7c00370"/>
<keyword evidence="5" id="KW-0680">Restriction system</keyword>
<keyword evidence="8" id="KW-1185">Reference proteome</keyword>
<comment type="similarity">
    <text evidence="6">Belongs to the class I-like SAM-binding methyltransferase superfamily. C5-methyltransferase family.</text>
</comment>
<evidence type="ECO:0000256" key="4">
    <source>
        <dbReference type="ARBA" id="ARBA00022691"/>
    </source>
</evidence>
<dbReference type="PROSITE" id="PS51679">
    <property type="entry name" value="SAM_MT_C5"/>
    <property type="match status" value="1"/>
</dbReference>
<dbReference type="Pfam" id="PF00145">
    <property type="entry name" value="DNA_methylase"/>
    <property type="match status" value="2"/>
</dbReference>
<dbReference type="GO" id="GO:0009307">
    <property type="term" value="P:DNA restriction-modification system"/>
    <property type="evidence" value="ECO:0007669"/>
    <property type="project" value="UniProtKB-KW"/>
</dbReference>
<sequence>MPTFIDLFAGAGGFSEGFLQAEYNGQYYDFLLASDINPTCEVTHRIRYNKQLGLSTEFLTKDITDPDYIETLCATIEKKYGDVRVDVLVGGPPCQSFSLAGERRKNDKKDDLFAYYLRVIEVIKPKYFVMENVAGILTKDKGKIKDRILSEIRNIVDYDHLQTLYGFVSESELEKSLNEDSSIELQYALEKLSIILQHQEAINSRRADYLSILKKISVDYFSESEQDFLLQSILAEKNNIENKPLSVFIDKIADRFVSAFRNNKVISEDDRNVVRQALNLIKSHRGLEAISRKLKVCINECHLNRSIYKERFDTMTDYLELEEITRIFNDAIDSLSTRASDNNTLKVLEDTRLAVEILCEDTIATVYRISKLASSKADASYINELNDLVEQIQLYRINEPIVLNASDYGVPQNRQRVVFIGCRNDQPVISSIPATVTENEKVTVEEAIGDLNYIGIGCKATEYDDIFYKKFCKTKAGSTKRTILGNKDAKGTGRYAEMKSYAEWSRQGRLNPKRFPVPAPVYTSANSAEEISNSELETIQLANHETSRHNSDVQKRYALIRKYGSFSLAKEKEPHNKLLTGTNKRNYSCLDPDKPSTTILTIGDDFTHYGANRSLTVREMARLQSFDDSFVFQGKRTTGGDRRKLETPQYTQVGNAVPPLMAHAIALEILKNIK</sequence>
<dbReference type="GO" id="GO:0032259">
    <property type="term" value="P:methylation"/>
    <property type="evidence" value="ECO:0007669"/>
    <property type="project" value="UniProtKB-KW"/>
</dbReference>
<dbReference type="InterPro" id="IPR001525">
    <property type="entry name" value="C5_MeTfrase"/>
</dbReference>
<evidence type="ECO:0000313" key="7">
    <source>
        <dbReference type="EMBL" id="KNF08409.1"/>
    </source>
</evidence>
<dbReference type="InterPro" id="IPR029063">
    <property type="entry name" value="SAM-dependent_MTases_sf"/>
</dbReference>
<dbReference type="InterPro" id="IPR018117">
    <property type="entry name" value="C5_DNA_meth_AS"/>
</dbReference>
<evidence type="ECO:0000256" key="5">
    <source>
        <dbReference type="ARBA" id="ARBA00022747"/>
    </source>
</evidence>
<evidence type="ECO:0000256" key="1">
    <source>
        <dbReference type="ARBA" id="ARBA00011975"/>
    </source>
</evidence>
<proteinExistence type="inferred from homology"/>
<name>A0A0L0WA59_GOTPU</name>
<dbReference type="GO" id="GO:0003886">
    <property type="term" value="F:DNA (cytosine-5-)-methyltransferase activity"/>
    <property type="evidence" value="ECO:0007669"/>
    <property type="project" value="UniProtKB-EC"/>
</dbReference>
<dbReference type="PROSITE" id="PS00094">
    <property type="entry name" value="C5_MTASE_1"/>
    <property type="match status" value="1"/>
</dbReference>
<reference evidence="8" key="1">
    <citation type="submission" date="2015-07" db="EMBL/GenBank/DDBJ databases">
        <title>Draft genome sequence of the purine-degrading Gottschalkia purinilyticum DSM 1384 (formerly Clostridium purinilyticum).</title>
        <authorList>
            <person name="Poehlein A."/>
            <person name="Schiel-Bengelsdorf B."/>
            <person name="Bengelsdorf F.R."/>
            <person name="Daniel R."/>
            <person name="Duerre P."/>
        </authorList>
    </citation>
    <scope>NUCLEOTIDE SEQUENCE [LARGE SCALE GENOMIC DNA]</scope>
    <source>
        <strain evidence="8">DSM 1384</strain>
    </source>
</reference>
<dbReference type="PRINTS" id="PR00105">
    <property type="entry name" value="C5METTRFRASE"/>
</dbReference>
<protein>
    <recommendedName>
        <fullName evidence="1">DNA (cytosine-5-)-methyltransferase</fullName>
        <ecNumber evidence="1">2.1.1.37</ecNumber>
    </recommendedName>
</protein>
<organism evidence="7 8">
    <name type="scientific">Gottschalkia purinilytica</name>
    <name type="common">Clostridium purinilyticum</name>
    <dbReference type="NCBI Taxonomy" id="1503"/>
    <lineage>
        <taxon>Bacteria</taxon>
        <taxon>Bacillati</taxon>
        <taxon>Bacillota</taxon>
        <taxon>Tissierellia</taxon>
        <taxon>Tissierellales</taxon>
        <taxon>Gottschalkiaceae</taxon>
        <taxon>Gottschalkia</taxon>
    </lineage>
</organism>
<gene>
    <name evidence="7" type="ORF">CLPU_7c00370</name>
</gene>
<dbReference type="PATRIC" id="fig|1503.3.peg.3024"/>
<dbReference type="GO" id="GO:0044027">
    <property type="term" value="P:negative regulation of gene expression via chromosomal CpG island methylation"/>
    <property type="evidence" value="ECO:0007669"/>
    <property type="project" value="TreeGrafter"/>
</dbReference>
<dbReference type="EC" id="2.1.1.37" evidence="1"/>
<evidence type="ECO:0000256" key="6">
    <source>
        <dbReference type="PROSITE-ProRule" id="PRU01016"/>
    </source>
</evidence>
<dbReference type="REBASE" id="129463">
    <property type="entry name" value="M.Gpu1384ORF370P"/>
</dbReference>
<keyword evidence="2 6" id="KW-0489">Methyltransferase</keyword>
<dbReference type="Gene3D" id="3.40.50.150">
    <property type="entry name" value="Vaccinia Virus protein VP39"/>
    <property type="match status" value="2"/>
</dbReference>
<dbReference type="PANTHER" id="PTHR10629">
    <property type="entry name" value="CYTOSINE-SPECIFIC METHYLTRANSFERASE"/>
    <property type="match status" value="1"/>
</dbReference>
<dbReference type="PROSITE" id="PS00095">
    <property type="entry name" value="C5_MTASE_2"/>
    <property type="match status" value="1"/>
</dbReference>
<dbReference type="Proteomes" id="UP000037267">
    <property type="component" value="Unassembled WGS sequence"/>
</dbReference>
<dbReference type="InterPro" id="IPR031303">
    <property type="entry name" value="C5_meth_CS"/>
</dbReference>
<evidence type="ECO:0000313" key="8">
    <source>
        <dbReference type="Proteomes" id="UP000037267"/>
    </source>
</evidence>
<evidence type="ECO:0000256" key="2">
    <source>
        <dbReference type="ARBA" id="ARBA00022603"/>
    </source>
</evidence>
<evidence type="ECO:0000256" key="3">
    <source>
        <dbReference type="ARBA" id="ARBA00022679"/>
    </source>
</evidence>
<dbReference type="GO" id="GO:0003677">
    <property type="term" value="F:DNA binding"/>
    <property type="evidence" value="ECO:0007669"/>
    <property type="project" value="TreeGrafter"/>
</dbReference>
<dbReference type="InterPro" id="IPR050390">
    <property type="entry name" value="C5-Methyltransferase"/>
</dbReference>
<dbReference type="Gene3D" id="3.90.120.10">
    <property type="entry name" value="DNA Methylase, subunit A, domain 2"/>
    <property type="match status" value="1"/>
</dbReference>
<dbReference type="EMBL" id="LGSS01000007">
    <property type="protein sequence ID" value="KNF08409.1"/>
    <property type="molecule type" value="Genomic_DNA"/>
</dbReference>
<dbReference type="PANTHER" id="PTHR10629:SF52">
    <property type="entry name" value="DNA (CYTOSINE-5)-METHYLTRANSFERASE 1"/>
    <property type="match status" value="1"/>
</dbReference>
<keyword evidence="4 6" id="KW-0949">S-adenosyl-L-methionine</keyword>